<dbReference type="GeneID" id="85480912"/>
<evidence type="ECO:0000313" key="2">
    <source>
        <dbReference type="EMBL" id="KAK1633797.1"/>
    </source>
</evidence>
<evidence type="ECO:0000256" key="1">
    <source>
        <dbReference type="SAM" id="MobiDB-lite"/>
    </source>
</evidence>
<dbReference type="Proteomes" id="UP001243989">
    <property type="component" value="Unassembled WGS sequence"/>
</dbReference>
<reference evidence="2" key="1">
    <citation type="submission" date="2021-06" db="EMBL/GenBank/DDBJ databases">
        <title>Comparative genomics, transcriptomics and evolutionary studies reveal genomic signatures of adaptation to plant cell wall in hemibiotrophic fungi.</title>
        <authorList>
            <consortium name="DOE Joint Genome Institute"/>
            <person name="Baroncelli R."/>
            <person name="Diaz J.F."/>
            <person name="Benocci T."/>
            <person name="Peng M."/>
            <person name="Battaglia E."/>
            <person name="Haridas S."/>
            <person name="Andreopoulos W."/>
            <person name="Labutti K."/>
            <person name="Pangilinan J."/>
            <person name="Floch G.L."/>
            <person name="Makela M.R."/>
            <person name="Henrissat B."/>
            <person name="Grigoriev I.V."/>
            <person name="Crouch J.A."/>
            <person name="De Vries R.P."/>
            <person name="Sukno S.A."/>
            <person name="Thon M.R."/>
        </authorList>
    </citation>
    <scope>NUCLEOTIDE SEQUENCE</scope>
    <source>
        <strain evidence="2">CBS 102054</strain>
    </source>
</reference>
<evidence type="ECO:0000313" key="3">
    <source>
        <dbReference type="Proteomes" id="UP001243989"/>
    </source>
</evidence>
<dbReference type="RefSeq" id="XP_060442404.1">
    <property type="nucleotide sequence ID" value="XM_060596050.1"/>
</dbReference>
<accession>A0AAI9ZNA9</accession>
<feature type="region of interest" description="Disordered" evidence="1">
    <location>
        <begin position="28"/>
        <end position="75"/>
    </location>
</feature>
<gene>
    <name evidence="2" type="ORF">BDP81DRAFT_61225</name>
</gene>
<comment type="caution">
    <text evidence="2">The sequence shown here is derived from an EMBL/GenBank/DDBJ whole genome shotgun (WGS) entry which is preliminary data.</text>
</comment>
<keyword evidence="3" id="KW-1185">Reference proteome</keyword>
<dbReference type="EMBL" id="JAHMHQ010000016">
    <property type="protein sequence ID" value="KAK1633797.1"/>
    <property type="molecule type" value="Genomic_DNA"/>
</dbReference>
<name>A0AAI9ZNA9_9PEZI</name>
<sequence>MRLERWLEYLDPSGRDGHFTDISATGVGQGYRATGTDESSVPYGVPRLPPTTNTVHKRPGRYHPGPSQGPMLHPNQSSISFHLSLAAGWAHSARYLTQSLAPRRRLHP</sequence>
<organism evidence="2 3">
    <name type="scientific">Colletotrichum phormii</name>
    <dbReference type="NCBI Taxonomy" id="359342"/>
    <lineage>
        <taxon>Eukaryota</taxon>
        <taxon>Fungi</taxon>
        <taxon>Dikarya</taxon>
        <taxon>Ascomycota</taxon>
        <taxon>Pezizomycotina</taxon>
        <taxon>Sordariomycetes</taxon>
        <taxon>Hypocreomycetidae</taxon>
        <taxon>Glomerellales</taxon>
        <taxon>Glomerellaceae</taxon>
        <taxon>Colletotrichum</taxon>
        <taxon>Colletotrichum acutatum species complex</taxon>
    </lineage>
</organism>
<dbReference type="AlphaFoldDB" id="A0AAI9ZNA9"/>
<protein>
    <submittedName>
        <fullName evidence="2">Uncharacterized protein</fullName>
    </submittedName>
</protein>
<proteinExistence type="predicted"/>